<evidence type="ECO:0000313" key="1">
    <source>
        <dbReference type="EMBL" id="PIR47818.1"/>
    </source>
</evidence>
<dbReference type="EMBL" id="PCYM01000001">
    <property type="protein sequence ID" value="PIR47818.1"/>
    <property type="molecule type" value="Genomic_DNA"/>
</dbReference>
<organism evidence="1 2">
    <name type="scientific">Candidatus Uhrbacteria bacterium CG10_big_fil_rev_8_21_14_0_10_50_16</name>
    <dbReference type="NCBI Taxonomy" id="1975039"/>
    <lineage>
        <taxon>Bacteria</taxon>
        <taxon>Candidatus Uhriibacteriota</taxon>
    </lineage>
</organism>
<accession>A0A2H0RMT8</accession>
<evidence type="ECO:0000313" key="2">
    <source>
        <dbReference type="Proteomes" id="UP000230084"/>
    </source>
</evidence>
<gene>
    <name evidence="1" type="ORF">COV06_00225</name>
</gene>
<dbReference type="AlphaFoldDB" id="A0A2H0RMT8"/>
<sequence>MLLIAAIVLLAMILIVIGVAIGFQSHLQGMDDQLRLDAVDCEAVKKKLHEVDRMLASDQLRFAVIEADKLLHFVVKEMLYEGQPIEDHLESVREYETRFEGIPEASSFAQRLQEQPSTPIDAQTAGRTVETYHRALKRLGVLN</sequence>
<reference evidence="1 2" key="1">
    <citation type="submission" date="2017-09" db="EMBL/GenBank/DDBJ databases">
        <title>Depth-based differentiation of microbial function through sediment-hosted aquifers and enrichment of novel symbionts in the deep terrestrial subsurface.</title>
        <authorList>
            <person name="Probst A.J."/>
            <person name="Ladd B."/>
            <person name="Jarett J.K."/>
            <person name="Geller-Mcgrath D.E."/>
            <person name="Sieber C.M."/>
            <person name="Emerson J.B."/>
            <person name="Anantharaman K."/>
            <person name="Thomas B.C."/>
            <person name="Malmstrom R."/>
            <person name="Stieglmeier M."/>
            <person name="Klingl A."/>
            <person name="Woyke T."/>
            <person name="Ryan C.M."/>
            <person name="Banfield J.F."/>
        </authorList>
    </citation>
    <scope>NUCLEOTIDE SEQUENCE [LARGE SCALE GENOMIC DNA]</scope>
    <source>
        <strain evidence="1">CG10_big_fil_rev_8_21_14_0_10_50_16</strain>
    </source>
</reference>
<protein>
    <submittedName>
        <fullName evidence="1">Uncharacterized protein</fullName>
    </submittedName>
</protein>
<dbReference type="Proteomes" id="UP000230084">
    <property type="component" value="Unassembled WGS sequence"/>
</dbReference>
<proteinExistence type="predicted"/>
<comment type="caution">
    <text evidence="1">The sequence shown here is derived from an EMBL/GenBank/DDBJ whole genome shotgun (WGS) entry which is preliminary data.</text>
</comment>
<name>A0A2H0RMT8_9BACT</name>